<dbReference type="NCBIfam" id="TIGR02936">
    <property type="entry name" value="fdxN_nitrog"/>
    <property type="match status" value="1"/>
</dbReference>
<name>A0A327JLS5_9HYPH</name>
<accession>A0A327JLS5</accession>
<feature type="domain" description="4Fe-4S ferredoxin-type" evidence="13">
    <location>
        <begin position="18"/>
        <end position="47"/>
    </location>
</feature>
<dbReference type="RefSeq" id="WP_111435562.1">
    <property type="nucleotide sequence ID" value="NZ_JACIGG010000015.1"/>
</dbReference>
<keyword evidence="15" id="KW-1185">Reference proteome</keyword>
<evidence type="ECO:0000313" key="14">
    <source>
        <dbReference type="EMBL" id="RAI25782.1"/>
    </source>
</evidence>
<keyword evidence="4" id="KW-0004">4Fe-4S</keyword>
<dbReference type="PROSITE" id="PS51379">
    <property type="entry name" value="4FE4S_FER_2"/>
    <property type="match status" value="2"/>
</dbReference>
<organism evidence="14 15">
    <name type="scientific">Rhodobium orientis</name>
    <dbReference type="NCBI Taxonomy" id="34017"/>
    <lineage>
        <taxon>Bacteria</taxon>
        <taxon>Pseudomonadati</taxon>
        <taxon>Pseudomonadota</taxon>
        <taxon>Alphaproteobacteria</taxon>
        <taxon>Hyphomicrobiales</taxon>
        <taxon>Rhodobiaceae</taxon>
        <taxon>Rhodobium</taxon>
    </lineage>
</organism>
<evidence type="ECO:0000256" key="6">
    <source>
        <dbReference type="ARBA" id="ARBA00022737"/>
    </source>
</evidence>
<feature type="domain" description="4Fe-4S ferredoxin-type" evidence="13">
    <location>
        <begin position="80"/>
        <end position="110"/>
    </location>
</feature>
<evidence type="ECO:0000256" key="2">
    <source>
        <dbReference type="ARBA" id="ARBA00003532"/>
    </source>
</evidence>
<evidence type="ECO:0000256" key="10">
    <source>
        <dbReference type="ARBA" id="ARBA00023231"/>
    </source>
</evidence>
<keyword evidence="5" id="KW-0479">Metal-binding</keyword>
<dbReference type="InterPro" id="IPR050572">
    <property type="entry name" value="Fe-S_Ferredoxin"/>
</dbReference>
<dbReference type="Pfam" id="PF13237">
    <property type="entry name" value="Fer4_10"/>
    <property type="match status" value="1"/>
</dbReference>
<evidence type="ECO:0000256" key="1">
    <source>
        <dbReference type="ARBA" id="ARBA00001966"/>
    </source>
</evidence>
<dbReference type="InterPro" id="IPR017900">
    <property type="entry name" value="4Fe4S_Fe_S_CS"/>
</dbReference>
<evidence type="ECO:0000313" key="15">
    <source>
        <dbReference type="Proteomes" id="UP000249299"/>
    </source>
</evidence>
<dbReference type="AlphaFoldDB" id="A0A327JLS5"/>
<keyword evidence="6" id="KW-0677">Repeat</keyword>
<dbReference type="PROSITE" id="PS00198">
    <property type="entry name" value="4FE4S_FER_1"/>
    <property type="match status" value="1"/>
</dbReference>
<dbReference type="GO" id="GO:0046872">
    <property type="term" value="F:metal ion binding"/>
    <property type="evidence" value="ECO:0007669"/>
    <property type="project" value="UniProtKB-KW"/>
</dbReference>
<keyword evidence="9" id="KW-0411">Iron-sulfur</keyword>
<protein>
    <recommendedName>
        <fullName evidence="11">Ferredoxin III</fullName>
    </recommendedName>
</protein>
<dbReference type="OrthoDB" id="9810688at2"/>
<evidence type="ECO:0000256" key="5">
    <source>
        <dbReference type="ARBA" id="ARBA00022723"/>
    </source>
</evidence>
<dbReference type="PANTHER" id="PTHR43687:SF1">
    <property type="entry name" value="FERREDOXIN III"/>
    <property type="match status" value="1"/>
</dbReference>
<keyword evidence="8" id="KW-0408">Iron</keyword>
<dbReference type="InterPro" id="IPR014283">
    <property type="entry name" value="FdIII_4_nif"/>
</dbReference>
<evidence type="ECO:0000259" key="13">
    <source>
        <dbReference type="PROSITE" id="PS51379"/>
    </source>
</evidence>
<proteinExistence type="predicted"/>
<evidence type="ECO:0000256" key="9">
    <source>
        <dbReference type="ARBA" id="ARBA00023014"/>
    </source>
</evidence>
<feature type="compositionally biased region" description="Acidic residues" evidence="12">
    <location>
        <begin position="53"/>
        <end position="75"/>
    </location>
</feature>
<evidence type="ECO:0000256" key="3">
    <source>
        <dbReference type="ARBA" id="ARBA00022448"/>
    </source>
</evidence>
<dbReference type="GO" id="GO:0051539">
    <property type="term" value="F:4 iron, 4 sulfur cluster binding"/>
    <property type="evidence" value="ECO:0007669"/>
    <property type="project" value="UniProtKB-KW"/>
</dbReference>
<comment type="caution">
    <text evidence="14">The sequence shown here is derived from an EMBL/GenBank/DDBJ whole genome shotgun (WGS) entry which is preliminary data.</text>
</comment>
<dbReference type="InterPro" id="IPR017896">
    <property type="entry name" value="4Fe4S_Fe-S-bd"/>
</dbReference>
<comment type="cofactor">
    <cofactor evidence="1">
        <name>[4Fe-4S] cluster</name>
        <dbReference type="ChEBI" id="CHEBI:49883"/>
    </cofactor>
</comment>
<keyword evidence="10" id="KW-0535">Nitrogen fixation</keyword>
<dbReference type="EMBL" id="NPEV01000041">
    <property type="protein sequence ID" value="RAI25782.1"/>
    <property type="molecule type" value="Genomic_DNA"/>
</dbReference>
<feature type="region of interest" description="Disordered" evidence="12">
    <location>
        <begin position="52"/>
        <end position="78"/>
    </location>
</feature>
<dbReference type="Proteomes" id="UP000249299">
    <property type="component" value="Unassembled WGS sequence"/>
</dbReference>
<evidence type="ECO:0000256" key="11">
    <source>
        <dbReference type="ARBA" id="ARBA00030616"/>
    </source>
</evidence>
<sequence>MTAITGLTLGGIEWVPQFVLELDPKNCIGCGRCFRVCARDVLELVERESLGLADDDEDDDDDPFGDDDDDDDGFSDDTSMVMSLKNRLDCIGCEACSRICPKNCFTHGSAAAVAA</sequence>
<gene>
    <name evidence="14" type="primary">fdxB</name>
    <name evidence="14" type="ORF">CH339_16885</name>
</gene>
<evidence type="ECO:0000256" key="7">
    <source>
        <dbReference type="ARBA" id="ARBA00022982"/>
    </source>
</evidence>
<keyword evidence="3" id="KW-0813">Transport</keyword>
<reference evidence="14 15" key="1">
    <citation type="submission" date="2017-07" db="EMBL/GenBank/DDBJ databases">
        <title>Draft Genome Sequences of Select Purple Nonsulfur Bacteria.</title>
        <authorList>
            <person name="Lasarre B."/>
            <person name="Mckinlay J.B."/>
        </authorList>
    </citation>
    <scope>NUCLEOTIDE SEQUENCE [LARGE SCALE GENOMIC DNA]</scope>
    <source>
        <strain evidence="14 15">DSM 11290</strain>
    </source>
</reference>
<evidence type="ECO:0000256" key="12">
    <source>
        <dbReference type="SAM" id="MobiDB-lite"/>
    </source>
</evidence>
<evidence type="ECO:0000256" key="8">
    <source>
        <dbReference type="ARBA" id="ARBA00023004"/>
    </source>
</evidence>
<comment type="function">
    <text evidence="2">Ferredoxins are iron-sulfur proteins that transfer electrons in a wide variety of metabolic reactions.</text>
</comment>
<evidence type="ECO:0000256" key="4">
    <source>
        <dbReference type="ARBA" id="ARBA00022485"/>
    </source>
</evidence>
<dbReference type="SUPFAM" id="SSF54862">
    <property type="entry name" value="4Fe-4S ferredoxins"/>
    <property type="match status" value="1"/>
</dbReference>
<dbReference type="Gene3D" id="3.30.70.20">
    <property type="match status" value="1"/>
</dbReference>
<keyword evidence="7" id="KW-0249">Electron transport</keyword>
<dbReference type="PANTHER" id="PTHR43687">
    <property type="entry name" value="ADENYLYLSULFATE REDUCTASE, BETA SUBUNIT"/>
    <property type="match status" value="1"/>
</dbReference>